<evidence type="ECO:0000256" key="1">
    <source>
        <dbReference type="ARBA" id="ARBA00023015"/>
    </source>
</evidence>
<gene>
    <name evidence="5" type="ORF">VOI32_06960</name>
</gene>
<protein>
    <submittedName>
        <fullName evidence="5">Helix-turn-helix domain-containing protein</fullName>
    </submittedName>
</protein>
<dbReference type="InterPro" id="IPR035418">
    <property type="entry name" value="AraC-bd_2"/>
</dbReference>
<dbReference type="InterPro" id="IPR020449">
    <property type="entry name" value="Tscrpt_reg_AraC-type_HTH"/>
</dbReference>
<dbReference type="SUPFAM" id="SSF46689">
    <property type="entry name" value="Homeodomain-like"/>
    <property type="match status" value="2"/>
</dbReference>
<dbReference type="InterPro" id="IPR018060">
    <property type="entry name" value="HTH_AraC"/>
</dbReference>
<evidence type="ECO:0000313" key="5">
    <source>
        <dbReference type="EMBL" id="MEO1753662.1"/>
    </source>
</evidence>
<keyword evidence="2" id="KW-0238">DNA-binding</keyword>
<evidence type="ECO:0000256" key="2">
    <source>
        <dbReference type="ARBA" id="ARBA00023125"/>
    </source>
</evidence>
<dbReference type="PANTHER" id="PTHR46796">
    <property type="entry name" value="HTH-TYPE TRANSCRIPTIONAL ACTIVATOR RHAS-RELATED"/>
    <property type="match status" value="1"/>
</dbReference>
<dbReference type="InterPro" id="IPR050204">
    <property type="entry name" value="AraC_XylS_family_regulators"/>
</dbReference>
<dbReference type="PRINTS" id="PR00032">
    <property type="entry name" value="HTHARAC"/>
</dbReference>
<feature type="domain" description="HTH araC/xylS-type" evidence="4">
    <location>
        <begin position="214"/>
        <end position="316"/>
    </location>
</feature>
<dbReference type="PROSITE" id="PS01124">
    <property type="entry name" value="HTH_ARAC_FAMILY_2"/>
    <property type="match status" value="1"/>
</dbReference>
<proteinExistence type="predicted"/>
<dbReference type="Pfam" id="PF14525">
    <property type="entry name" value="AraC_binding_2"/>
    <property type="match status" value="1"/>
</dbReference>
<dbReference type="SMART" id="SM00342">
    <property type="entry name" value="HTH_ARAC"/>
    <property type="match status" value="1"/>
</dbReference>
<keyword evidence="6" id="KW-1185">Reference proteome</keyword>
<evidence type="ECO:0000256" key="3">
    <source>
        <dbReference type="ARBA" id="ARBA00023163"/>
    </source>
</evidence>
<dbReference type="RefSeq" id="WP_107202233.1">
    <property type="nucleotide sequence ID" value="NZ_CP015960.1"/>
</dbReference>
<keyword evidence="3" id="KW-0804">Transcription</keyword>
<dbReference type="Proteomes" id="UP001462961">
    <property type="component" value="Unassembled WGS sequence"/>
</dbReference>
<organism evidence="5 6">
    <name type="scientific">Paraburkholderia caribensis</name>
    <dbReference type="NCBI Taxonomy" id="75105"/>
    <lineage>
        <taxon>Bacteria</taxon>
        <taxon>Pseudomonadati</taxon>
        <taxon>Pseudomonadota</taxon>
        <taxon>Betaproteobacteria</taxon>
        <taxon>Burkholderiales</taxon>
        <taxon>Burkholderiaceae</taxon>
        <taxon>Paraburkholderia</taxon>
    </lineage>
</organism>
<evidence type="ECO:0000259" key="4">
    <source>
        <dbReference type="PROSITE" id="PS01124"/>
    </source>
</evidence>
<name>A0ABV0DRT9_9BURK</name>
<dbReference type="Pfam" id="PF12833">
    <property type="entry name" value="HTH_18"/>
    <property type="match status" value="1"/>
</dbReference>
<reference evidence="5 6" key="1">
    <citation type="submission" date="2024-01" db="EMBL/GenBank/DDBJ databases">
        <title>The diversity of rhizobia nodulating Mimosa spp. in eleven states of Brazil covering several biomes is determined by host plant, location, and edaphic factors.</title>
        <authorList>
            <person name="Rouws L."/>
            <person name="Barauna A."/>
            <person name="Beukes C."/>
            <person name="De Faria S.M."/>
            <person name="Gross E."/>
            <person name="Dos Reis Junior F.B."/>
            <person name="Simon M."/>
            <person name="Maluk M."/>
            <person name="Odee D.W."/>
            <person name="Kenicer G."/>
            <person name="Young J.P.W."/>
            <person name="Reis V.M."/>
            <person name="Zilli J."/>
            <person name="James E.K."/>
        </authorList>
    </citation>
    <scope>NUCLEOTIDE SEQUENCE [LARGE SCALE GENOMIC DNA]</scope>
    <source>
        <strain evidence="5 6">JHI1651</strain>
    </source>
</reference>
<dbReference type="PANTHER" id="PTHR46796:SF6">
    <property type="entry name" value="ARAC SUBFAMILY"/>
    <property type="match status" value="1"/>
</dbReference>
<dbReference type="InterPro" id="IPR009057">
    <property type="entry name" value="Homeodomain-like_sf"/>
</dbReference>
<accession>A0ABV0DRT9</accession>
<evidence type="ECO:0000313" key="6">
    <source>
        <dbReference type="Proteomes" id="UP001462961"/>
    </source>
</evidence>
<keyword evidence="1" id="KW-0805">Transcription regulation</keyword>
<sequence>MAAIRKVTTDSSADPLCATHWKSWLSEHVARAPNDVELPGIEFLPEPSTLFKGSIEAADLGSLPVCRVSMSASQYWRKQSAIPDDAPLMVVIQTRGSSLFEQSGTGAVLCPGDWSVFDTARPFSVKTARESEHIVLMQRRDLAPADILSASLASKRYGRAGVARLVHEMAVSAFRECEKLSARSADATADSLGRLVGLAIEESAAEQKIASRLELITDYIDEHLADPALDVRSLAHALDYSPRQIHRVFGEQSDITVTDYIWKARLDRCVYALRSPDNAHLTITDIAYSWGFTSSAHFSRAFRGAFGVSPSAYRKSH</sequence>
<dbReference type="Gene3D" id="1.10.10.60">
    <property type="entry name" value="Homeodomain-like"/>
    <property type="match status" value="1"/>
</dbReference>
<dbReference type="EMBL" id="JAYLVJ010000006">
    <property type="protein sequence ID" value="MEO1753662.1"/>
    <property type="molecule type" value="Genomic_DNA"/>
</dbReference>
<comment type="caution">
    <text evidence="5">The sequence shown here is derived from an EMBL/GenBank/DDBJ whole genome shotgun (WGS) entry which is preliminary data.</text>
</comment>